<reference evidence="2" key="1">
    <citation type="journal article" date="2022" name="Mol. Ecol. Resour.">
        <title>The genomes of chicory, endive, great burdock and yacon provide insights into Asteraceae palaeo-polyploidization history and plant inulin production.</title>
        <authorList>
            <person name="Fan W."/>
            <person name="Wang S."/>
            <person name="Wang H."/>
            <person name="Wang A."/>
            <person name="Jiang F."/>
            <person name="Liu H."/>
            <person name="Zhao H."/>
            <person name="Xu D."/>
            <person name="Zhang Y."/>
        </authorList>
    </citation>
    <scope>NUCLEOTIDE SEQUENCE [LARGE SCALE GENOMIC DNA]</scope>
    <source>
        <strain evidence="2">cv. Punajuju</strain>
    </source>
</reference>
<name>A0ACB8ZKP1_CICIN</name>
<keyword evidence="2" id="KW-1185">Reference proteome</keyword>
<protein>
    <submittedName>
        <fullName evidence="1">Uncharacterized protein</fullName>
    </submittedName>
</protein>
<evidence type="ECO:0000313" key="1">
    <source>
        <dbReference type="EMBL" id="KAI3698542.1"/>
    </source>
</evidence>
<dbReference type="Proteomes" id="UP001055811">
    <property type="component" value="Linkage Group LG08"/>
</dbReference>
<reference evidence="1 2" key="2">
    <citation type="journal article" date="2022" name="Mol. Ecol. Resour.">
        <title>The genomes of chicory, endive, great burdock and yacon provide insights into Asteraceae paleo-polyploidization history and plant inulin production.</title>
        <authorList>
            <person name="Fan W."/>
            <person name="Wang S."/>
            <person name="Wang H."/>
            <person name="Wang A."/>
            <person name="Jiang F."/>
            <person name="Liu H."/>
            <person name="Zhao H."/>
            <person name="Xu D."/>
            <person name="Zhang Y."/>
        </authorList>
    </citation>
    <scope>NUCLEOTIDE SEQUENCE [LARGE SCALE GENOMIC DNA]</scope>
    <source>
        <strain evidence="2">cv. Punajuju</strain>
        <tissue evidence="1">Leaves</tissue>
    </source>
</reference>
<proteinExistence type="predicted"/>
<gene>
    <name evidence="1" type="ORF">L2E82_42169</name>
</gene>
<organism evidence="1 2">
    <name type="scientific">Cichorium intybus</name>
    <name type="common">Chicory</name>
    <dbReference type="NCBI Taxonomy" id="13427"/>
    <lineage>
        <taxon>Eukaryota</taxon>
        <taxon>Viridiplantae</taxon>
        <taxon>Streptophyta</taxon>
        <taxon>Embryophyta</taxon>
        <taxon>Tracheophyta</taxon>
        <taxon>Spermatophyta</taxon>
        <taxon>Magnoliopsida</taxon>
        <taxon>eudicotyledons</taxon>
        <taxon>Gunneridae</taxon>
        <taxon>Pentapetalae</taxon>
        <taxon>asterids</taxon>
        <taxon>campanulids</taxon>
        <taxon>Asterales</taxon>
        <taxon>Asteraceae</taxon>
        <taxon>Cichorioideae</taxon>
        <taxon>Cichorieae</taxon>
        <taxon>Cichoriinae</taxon>
        <taxon>Cichorium</taxon>
    </lineage>
</organism>
<dbReference type="EMBL" id="CM042016">
    <property type="protein sequence ID" value="KAI3698542.1"/>
    <property type="molecule type" value="Genomic_DNA"/>
</dbReference>
<comment type="caution">
    <text evidence="1">The sequence shown here is derived from an EMBL/GenBank/DDBJ whole genome shotgun (WGS) entry which is preliminary data.</text>
</comment>
<accession>A0ACB8ZKP1</accession>
<evidence type="ECO:0000313" key="2">
    <source>
        <dbReference type="Proteomes" id="UP001055811"/>
    </source>
</evidence>
<sequence>MRNENPEYVHNGNHPQEGLRRNNNPLNGGICDHRSSAEVVTSTGRTTQHLPPPPIPPSPVKNLVPLKKDSEDDDIITDNEKDPSRPTYSVNHDVEGVKTVEQQSMSEDEASNIKESVINNLEKEKVFNRLTEAGGSSINGGTYGPNWAMSIVSSITSQQWGTEDLLVILNIL</sequence>